<reference evidence="1 2" key="1">
    <citation type="submission" date="2019-10" db="EMBL/GenBank/DDBJ databases">
        <authorList>
            <person name="Palmer J.M."/>
        </authorList>
    </citation>
    <scope>NUCLEOTIDE SEQUENCE [LARGE SCALE GENOMIC DNA]</scope>
    <source>
        <strain evidence="1 2">TWF696</strain>
    </source>
</reference>
<dbReference type="Proteomes" id="UP001375240">
    <property type="component" value="Unassembled WGS sequence"/>
</dbReference>
<organism evidence="1 2">
    <name type="scientific">Orbilia brochopaga</name>
    <dbReference type="NCBI Taxonomy" id="3140254"/>
    <lineage>
        <taxon>Eukaryota</taxon>
        <taxon>Fungi</taxon>
        <taxon>Dikarya</taxon>
        <taxon>Ascomycota</taxon>
        <taxon>Pezizomycotina</taxon>
        <taxon>Orbiliomycetes</taxon>
        <taxon>Orbiliales</taxon>
        <taxon>Orbiliaceae</taxon>
        <taxon>Orbilia</taxon>
    </lineage>
</organism>
<accession>A0AAV9UQ08</accession>
<evidence type="ECO:0000313" key="1">
    <source>
        <dbReference type="EMBL" id="KAK6346703.1"/>
    </source>
</evidence>
<evidence type="ECO:0008006" key="3">
    <source>
        <dbReference type="Google" id="ProtNLM"/>
    </source>
</evidence>
<sequence length="307" mass="35917">MTISTGFPASGGVNQKGFRKWHPEELKDYIVIPVEGFANETDCIFTSHYWHEPGNPDRQGKDLQPLQQLLRDGYWNKAAYFWVDFTCLPQWERTEAEELYFRRTLKTIPRLVRDCCFTWHFLDFQPRLWVLFETAEFTRNRSRPVSHADMEPFAKHLREMKCYGVKYVLNRNGYKCTNQGDRDLVVGWLEILLILERIVPNVRTRRAILDAIDNPMVGICHHEELGITTDKKKGLIDMNERRFGIIPVPFEATGSGAHIHIKNDSDHENRLQEALKRTQSTSDDRELEDIARECDREGEYKIADITS</sequence>
<name>A0AAV9UQ08_9PEZI</name>
<gene>
    <name evidence="1" type="ORF">TWF696_006819</name>
</gene>
<dbReference type="EMBL" id="JAVHNQ010000005">
    <property type="protein sequence ID" value="KAK6346703.1"/>
    <property type="molecule type" value="Genomic_DNA"/>
</dbReference>
<comment type="caution">
    <text evidence="1">The sequence shown here is derived from an EMBL/GenBank/DDBJ whole genome shotgun (WGS) entry which is preliminary data.</text>
</comment>
<evidence type="ECO:0000313" key="2">
    <source>
        <dbReference type="Proteomes" id="UP001375240"/>
    </source>
</evidence>
<dbReference type="AlphaFoldDB" id="A0AAV9UQ08"/>
<proteinExistence type="predicted"/>
<keyword evidence="2" id="KW-1185">Reference proteome</keyword>
<protein>
    <recommendedName>
        <fullName evidence="3">Heterokaryon incompatibility domain-containing protein</fullName>
    </recommendedName>
</protein>